<dbReference type="Proteomes" id="UP000314294">
    <property type="component" value="Unassembled WGS sequence"/>
</dbReference>
<comment type="caution">
    <text evidence="1">The sequence shown here is derived from an EMBL/GenBank/DDBJ whole genome shotgun (WGS) entry which is preliminary data.</text>
</comment>
<keyword evidence="2" id="KW-1185">Reference proteome</keyword>
<name>A0A4Z2H1G1_9TELE</name>
<sequence>MCLWTPSSAVVFTNRLLSAEATGEPQRRHSSKLLKESDGGGIYSSIATNSTCCFLRAASATGHLLACTIF</sequence>
<evidence type="ECO:0000313" key="1">
    <source>
        <dbReference type="EMBL" id="TNN59411.1"/>
    </source>
</evidence>
<gene>
    <name evidence="1" type="ORF">EYF80_030326</name>
</gene>
<organism evidence="1 2">
    <name type="scientific">Liparis tanakae</name>
    <name type="common">Tanaka's snailfish</name>
    <dbReference type="NCBI Taxonomy" id="230148"/>
    <lineage>
        <taxon>Eukaryota</taxon>
        <taxon>Metazoa</taxon>
        <taxon>Chordata</taxon>
        <taxon>Craniata</taxon>
        <taxon>Vertebrata</taxon>
        <taxon>Euteleostomi</taxon>
        <taxon>Actinopterygii</taxon>
        <taxon>Neopterygii</taxon>
        <taxon>Teleostei</taxon>
        <taxon>Neoteleostei</taxon>
        <taxon>Acanthomorphata</taxon>
        <taxon>Eupercaria</taxon>
        <taxon>Perciformes</taxon>
        <taxon>Cottioidei</taxon>
        <taxon>Cottales</taxon>
        <taxon>Liparidae</taxon>
        <taxon>Liparis</taxon>
    </lineage>
</organism>
<protein>
    <submittedName>
        <fullName evidence="1">Uncharacterized protein</fullName>
    </submittedName>
</protein>
<evidence type="ECO:0000313" key="2">
    <source>
        <dbReference type="Proteomes" id="UP000314294"/>
    </source>
</evidence>
<dbReference type="AlphaFoldDB" id="A0A4Z2H1G1"/>
<dbReference type="EMBL" id="SRLO01000356">
    <property type="protein sequence ID" value="TNN59411.1"/>
    <property type="molecule type" value="Genomic_DNA"/>
</dbReference>
<accession>A0A4Z2H1G1</accession>
<reference evidence="1 2" key="1">
    <citation type="submission" date="2019-03" db="EMBL/GenBank/DDBJ databases">
        <title>First draft genome of Liparis tanakae, snailfish: a comprehensive survey of snailfish specific genes.</title>
        <authorList>
            <person name="Kim W."/>
            <person name="Song I."/>
            <person name="Jeong J.-H."/>
            <person name="Kim D."/>
            <person name="Kim S."/>
            <person name="Ryu S."/>
            <person name="Song J.Y."/>
            <person name="Lee S.K."/>
        </authorList>
    </citation>
    <scope>NUCLEOTIDE SEQUENCE [LARGE SCALE GENOMIC DNA]</scope>
    <source>
        <tissue evidence="1">Muscle</tissue>
    </source>
</reference>
<proteinExistence type="predicted"/>